<protein>
    <submittedName>
        <fullName evidence="2">ATP-binding protein</fullName>
    </submittedName>
</protein>
<feature type="domain" description="Phosphoribulokinase/uridine kinase" evidence="1">
    <location>
        <begin position="2"/>
        <end position="146"/>
    </location>
</feature>
<dbReference type="EMBL" id="LQZG01000002">
    <property type="protein sequence ID" value="OAB88172.1"/>
    <property type="molecule type" value="Genomic_DNA"/>
</dbReference>
<name>A0A176QER8_9MICO</name>
<organism evidence="2 3">
    <name type="scientific">Janibacter melonis</name>
    <dbReference type="NCBI Taxonomy" id="262209"/>
    <lineage>
        <taxon>Bacteria</taxon>
        <taxon>Bacillati</taxon>
        <taxon>Actinomycetota</taxon>
        <taxon>Actinomycetes</taxon>
        <taxon>Micrococcales</taxon>
        <taxon>Intrasporangiaceae</taxon>
        <taxon>Janibacter</taxon>
    </lineage>
</organism>
<keyword evidence="2" id="KW-0547">Nucleotide-binding</keyword>
<dbReference type="AlphaFoldDB" id="A0A176QER8"/>
<proteinExistence type="predicted"/>
<keyword evidence="3" id="KW-1185">Reference proteome</keyword>
<dbReference type="GO" id="GO:0016301">
    <property type="term" value="F:kinase activity"/>
    <property type="evidence" value="ECO:0007669"/>
    <property type="project" value="InterPro"/>
</dbReference>
<accession>A0A176QER8</accession>
<evidence type="ECO:0000313" key="2">
    <source>
        <dbReference type="EMBL" id="OAB88172.1"/>
    </source>
</evidence>
<dbReference type="Pfam" id="PF00485">
    <property type="entry name" value="PRK"/>
    <property type="match status" value="1"/>
</dbReference>
<reference evidence="2 3" key="1">
    <citation type="submission" date="2016-01" db="EMBL/GenBank/DDBJ databases">
        <title>Janibacter melonis strain CD11_4 genome sequencing and assembly.</title>
        <authorList>
            <person name="Nair G.R."/>
            <person name="Kaur G."/>
            <person name="Chander A.M."/>
            <person name="Mayilraj S."/>
        </authorList>
    </citation>
    <scope>NUCLEOTIDE SEQUENCE [LARGE SCALE GENOMIC DNA]</scope>
    <source>
        <strain evidence="2 3">CD11-4</strain>
    </source>
</reference>
<dbReference type="InterPro" id="IPR006083">
    <property type="entry name" value="PRK/URK"/>
</dbReference>
<evidence type="ECO:0000259" key="1">
    <source>
        <dbReference type="Pfam" id="PF00485"/>
    </source>
</evidence>
<dbReference type="Gene3D" id="3.40.50.300">
    <property type="entry name" value="P-loop containing nucleotide triphosphate hydrolases"/>
    <property type="match status" value="1"/>
</dbReference>
<comment type="caution">
    <text evidence="2">The sequence shown here is derived from an EMBL/GenBank/DDBJ whole genome shotgun (WGS) entry which is preliminary data.</text>
</comment>
<dbReference type="Proteomes" id="UP000076976">
    <property type="component" value="Unassembled WGS sequence"/>
</dbReference>
<sequence length="196" mass="21740">MLAGPSGSGKSRLADRLAERFGWPVVRLDDFYLPEDHPDLPRSAELGIADWDDPRSWDGEAAAECIDRLLREGYAEAPVYDISTSSVVGRHELRSRPGDLVVTEGIFAAEIIPELRARGLLHSAWCVRHRRLVTFALRLVRDLAERRKPPLTLVRRGLVLLRDEPAVVAGHVAAGARAASPRTVERLLVSTAQRSR</sequence>
<dbReference type="SUPFAM" id="SSF52540">
    <property type="entry name" value="P-loop containing nucleoside triphosphate hydrolases"/>
    <property type="match status" value="1"/>
</dbReference>
<keyword evidence="2" id="KW-0067">ATP-binding</keyword>
<dbReference type="GO" id="GO:0005524">
    <property type="term" value="F:ATP binding"/>
    <property type="evidence" value="ECO:0007669"/>
    <property type="project" value="UniProtKB-KW"/>
</dbReference>
<dbReference type="STRING" id="262209.AWH69_06740"/>
<evidence type="ECO:0000313" key="3">
    <source>
        <dbReference type="Proteomes" id="UP000076976"/>
    </source>
</evidence>
<gene>
    <name evidence="2" type="ORF">AWH69_06740</name>
</gene>
<dbReference type="InterPro" id="IPR027417">
    <property type="entry name" value="P-loop_NTPase"/>
</dbReference>